<dbReference type="AlphaFoldDB" id="A0A2T2N9U5"/>
<reference evidence="2 3" key="1">
    <citation type="journal article" date="2018" name="Front. Microbiol.">
        <title>Genome-Wide Analysis of Corynespora cassiicola Leaf Fall Disease Putative Effectors.</title>
        <authorList>
            <person name="Lopez D."/>
            <person name="Ribeiro S."/>
            <person name="Label P."/>
            <person name="Fumanal B."/>
            <person name="Venisse J.S."/>
            <person name="Kohler A."/>
            <person name="de Oliveira R.R."/>
            <person name="Labutti K."/>
            <person name="Lipzen A."/>
            <person name="Lail K."/>
            <person name="Bauer D."/>
            <person name="Ohm R.A."/>
            <person name="Barry K.W."/>
            <person name="Spatafora J."/>
            <person name="Grigoriev I.V."/>
            <person name="Martin F.M."/>
            <person name="Pujade-Renaud V."/>
        </authorList>
    </citation>
    <scope>NUCLEOTIDE SEQUENCE [LARGE SCALE GENOMIC DNA]</scope>
    <source>
        <strain evidence="2 3">Philippines</strain>
    </source>
</reference>
<dbReference type="EMBL" id="KZ678142">
    <property type="protein sequence ID" value="PSN62183.1"/>
    <property type="molecule type" value="Genomic_DNA"/>
</dbReference>
<name>A0A2T2N9U5_CORCC</name>
<organism evidence="2 3">
    <name type="scientific">Corynespora cassiicola Philippines</name>
    <dbReference type="NCBI Taxonomy" id="1448308"/>
    <lineage>
        <taxon>Eukaryota</taxon>
        <taxon>Fungi</taxon>
        <taxon>Dikarya</taxon>
        <taxon>Ascomycota</taxon>
        <taxon>Pezizomycotina</taxon>
        <taxon>Dothideomycetes</taxon>
        <taxon>Pleosporomycetidae</taxon>
        <taxon>Pleosporales</taxon>
        <taxon>Corynesporascaceae</taxon>
        <taxon>Corynespora</taxon>
    </lineage>
</organism>
<accession>A0A2T2N9U5</accession>
<gene>
    <name evidence="2" type="ORF">BS50DRAFT_638746</name>
</gene>
<evidence type="ECO:0000313" key="2">
    <source>
        <dbReference type="EMBL" id="PSN62183.1"/>
    </source>
</evidence>
<sequence length="474" mass="52611">MDSDENFHGNHLRLAAFLRVVEHVPQRPTRFQQRASNDGNGHATSQYPLQCDHHKDASEFSVADVKPEMCSLAPSQDLISAANPAVDVHGPRQDVALIDSKIDVGSVSFRSKAIRLASPQDDGSAAKKYPMQAEPKILGLIRRQQKGLVVFATKKKPMEKTPTARKQQMSSVNELALMRTTSDDGLPVPSDLEAFFRPHISETDPIEDTELVYTNPSSKSQQHEPTASSRGHSINSATMKSQCETAQVYLKSKKDRKQHGRLSASTSDGFVGAESLVPAKTILKPKRIVSITKKDVPTPWGLALAKGVLPYPESHAAGPGRGHRSDQSFQLDISEEGTQVLTVRPKRHFQAPSDVAVAQQLKNVSAPDRYDSDDSLSCDLEQYSEYEDEIVDDINTEGNTQYSQEIYLEEEYYQEGYPYDDLNGYLRPEDVEISHNLQPGYFESAVEDPEIGLYPIFEENHPPYMPGEANPGYA</sequence>
<proteinExistence type="predicted"/>
<evidence type="ECO:0000313" key="3">
    <source>
        <dbReference type="Proteomes" id="UP000240883"/>
    </source>
</evidence>
<keyword evidence="3" id="KW-1185">Reference proteome</keyword>
<protein>
    <submittedName>
        <fullName evidence="2">Uncharacterized protein</fullName>
    </submittedName>
</protein>
<evidence type="ECO:0000256" key="1">
    <source>
        <dbReference type="SAM" id="MobiDB-lite"/>
    </source>
</evidence>
<feature type="region of interest" description="Disordered" evidence="1">
    <location>
        <begin position="215"/>
        <end position="238"/>
    </location>
</feature>
<dbReference type="Proteomes" id="UP000240883">
    <property type="component" value="Unassembled WGS sequence"/>
</dbReference>
<dbReference type="OrthoDB" id="3794585at2759"/>